<evidence type="ECO:0000313" key="2">
    <source>
        <dbReference type="WBParaSite" id="maker-PairedContig_1944-snap-gene-3.22-mRNA-1"/>
    </source>
</evidence>
<proteinExistence type="predicted"/>
<dbReference type="WBParaSite" id="maker-PairedContig_1944-snap-gene-3.22-mRNA-1">
    <property type="protein sequence ID" value="maker-PairedContig_1944-snap-gene-3.22-mRNA-1"/>
    <property type="gene ID" value="maker-PairedContig_1944-snap-gene-3.22"/>
</dbReference>
<reference evidence="2" key="1">
    <citation type="submission" date="2016-11" db="UniProtKB">
        <authorList>
            <consortium name="WormBaseParasite"/>
        </authorList>
    </citation>
    <scope>IDENTIFICATION</scope>
    <source>
        <strain evidence="2">pt0022</strain>
    </source>
</reference>
<accession>A0A1I8EHL1</accession>
<name>A0A1I8EHL1_WUCBA</name>
<feature type="region of interest" description="Disordered" evidence="1">
    <location>
        <begin position="1"/>
        <end position="23"/>
    </location>
</feature>
<feature type="compositionally biased region" description="Basic and acidic residues" evidence="1">
    <location>
        <begin position="1"/>
        <end position="11"/>
    </location>
</feature>
<sequence length="65" mass="7307">MTDIVPARDGHGSCPSPYYPQQQSTKQEVAAIISQLIMCDEHKETRRSDNPLPLPAHLRTYTEAL</sequence>
<organism evidence="2">
    <name type="scientific">Wuchereria bancrofti</name>
    <dbReference type="NCBI Taxonomy" id="6293"/>
    <lineage>
        <taxon>Eukaryota</taxon>
        <taxon>Metazoa</taxon>
        <taxon>Ecdysozoa</taxon>
        <taxon>Nematoda</taxon>
        <taxon>Chromadorea</taxon>
        <taxon>Rhabditida</taxon>
        <taxon>Spirurina</taxon>
        <taxon>Spiruromorpha</taxon>
        <taxon>Filarioidea</taxon>
        <taxon>Onchocercidae</taxon>
        <taxon>Wuchereria</taxon>
    </lineage>
</organism>
<dbReference type="AlphaFoldDB" id="A0A1I8EHL1"/>
<evidence type="ECO:0000256" key="1">
    <source>
        <dbReference type="SAM" id="MobiDB-lite"/>
    </source>
</evidence>
<protein>
    <submittedName>
        <fullName evidence="2">Uncharacterized protein</fullName>
    </submittedName>
</protein>